<proteinExistence type="predicted"/>
<gene>
    <name evidence="2" type="ORF">LCGC14_2849350</name>
</gene>
<comment type="caution">
    <text evidence="2">The sequence shown here is derived from an EMBL/GenBank/DDBJ whole genome shotgun (WGS) entry which is preliminary data.</text>
</comment>
<protein>
    <submittedName>
        <fullName evidence="2">Uncharacterized protein</fullName>
    </submittedName>
</protein>
<feature type="region of interest" description="Disordered" evidence="1">
    <location>
        <begin position="68"/>
        <end position="116"/>
    </location>
</feature>
<accession>A0A0F9AH81</accession>
<name>A0A0F9AH81_9ZZZZ</name>
<dbReference type="AlphaFoldDB" id="A0A0F9AH81"/>
<dbReference type="EMBL" id="LAZR01054753">
    <property type="protein sequence ID" value="KKK77859.1"/>
    <property type="molecule type" value="Genomic_DNA"/>
</dbReference>
<reference evidence="2" key="1">
    <citation type="journal article" date="2015" name="Nature">
        <title>Complex archaea that bridge the gap between prokaryotes and eukaryotes.</title>
        <authorList>
            <person name="Spang A."/>
            <person name="Saw J.H."/>
            <person name="Jorgensen S.L."/>
            <person name="Zaremba-Niedzwiedzka K."/>
            <person name="Martijn J."/>
            <person name="Lind A.E."/>
            <person name="van Eijk R."/>
            <person name="Schleper C."/>
            <person name="Guy L."/>
            <person name="Ettema T.J."/>
        </authorList>
    </citation>
    <scope>NUCLEOTIDE SEQUENCE</scope>
</reference>
<organism evidence="2">
    <name type="scientific">marine sediment metagenome</name>
    <dbReference type="NCBI Taxonomy" id="412755"/>
    <lineage>
        <taxon>unclassified sequences</taxon>
        <taxon>metagenomes</taxon>
        <taxon>ecological metagenomes</taxon>
    </lineage>
</organism>
<sequence>MAKVSKVVKERLFWLHSDYLAGDLQGVMDALLALKSEYRGKGFTNLSIEERGDHWDTWPEFHLYGDRPKTEKELERDKKKAAQKRTQRERAKQKKLEAEKKQYERLKKRFDPQNSY</sequence>
<evidence type="ECO:0000313" key="2">
    <source>
        <dbReference type="EMBL" id="KKK77859.1"/>
    </source>
</evidence>
<evidence type="ECO:0000256" key="1">
    <source>
        <dbReference type="SAM" id="MobiDB-lite"/>
    </source>
</evidence>